<protein>
    <submittedName>
        <fullName evidence="1">Uncharacterized protein</fullName>
    </submittedName>
</protein>
<evidence type="ECO:0000313" key="1">
    <source>
        <dbReference type="EMBL" id="KAK4227968.1"/>
    </source>
</evidence>
<keyword evidence="2" id="KW-1185">Reference proteome</keyword>
<comment type="caution">
    <text evidence="1">The sequence shown here is derived from an EMBL/GenBank/DDBJ whole genome shotgun (WGS) entry which is preliminary data.</text>
</comment>
<dbReference type="Proteomes" id="UP001301958">
    <property type="component" value="Unassembled WGS sequence"/>
</dbReference>
<feature type="non-terminal residue" evidence="1">
    <location>
        <position position="1"/>
    </location>
</feature>
<dbReference type="EMBL" id="MU865324">
    <property type="protein sequence ID" value="KAK4227968.1"/>
    <property type="molecule type" value="Genomic_DNA"/>
</dbReference>
<reference evidence="1" key="1">
    <citation type="journal article" date="2023" name="Mol. Phylogenet. Evol.">
        <title>Genome-scale phylogeny and comparative genomics of the fungal order Sordariales.</title>
        <authorList>
            <person name="Hensen N."/>
            <person name="Bonometti L."/>
            <person name="Westerberg I."/>
            <person name="Brannstrom I.O."/>
            <person name="Guillou S."/>
            <person name="Cros-Aarteil S."/>
            <person name="Calhoun S."/>
            <person name="Haridas S."/>
            <person name="Kuo A."/>
            <person name="Mondo S."/>
            <person name="Pangilinan J."/>
            <person name="Riley R."/>
            <person name="LaButti K."/>
            <person name="Andreopoulos B."/>
            <person name="Lipzen A."/>
            <person name="Chen C."/>
            <person name="Yan M."/>
            <person name="Daum C."/>
            <person name="Ng V."/>
            <person name="Clum A."/>
            <person name="Steindorff A."/>
            <person name="Ohm R.A."/>
            <person name="Martin F."/>
            <person name="Silar P."/>
            <person name="Natvig D.O."/>
            <person name="Lalanne C."/>
            <person name="Gautier V."/>
            <person name="Ament-Velasquez S.L."/>
            <person name="Kruys A."/>
            <person name="Hutchinson M.I."/>
            <person name="Powell A.J."/>
            <person name="Barry K."/>
            <person name="Miller A.N."/>
            <person name="Grigoriev I.V."/>
            <person name="Debuchy R."/>
            <person name="Gladieux P."/>
            <person name="Hiltunen Thoren M."/>
            <person name="Johannesson H."/>
        </authorList>
    </citation>
    <scope>NUCLEOTIDE SEQUENCE</scope>
    <source>
        <strain evidence="1">CBS 990.96</strain>
    </source>
</reference>
<accession>A0AAN7BR08</accession>
<reference evidence="1" key="2">
    <citation type="submission" date="2023-05" db="EMBL/GenBank/DDBJ databases">
        <authorList>
            <consortium name="Lawrence Berkeley National Laboratory"/>
            <person name="Steindorff A."/>
            <person name="Hensen N."/>
            <person name="Bonometti L."/>
            <person name="Westerberg I."/>
            <person name="Brannstrom I.O."/>
            <person name="Guillou S."/>
            <person name="Cros-Aarteil S."/>
            <person name="Calhoun S."/>
            <person name="Haridas S."/>
            <person name="Kuo A."/>
            <person name="Mondo S."/>
            <person name="Pangilinan J."/>
            <person name="Riley R."/>
            <person name="Labutti K."/>
            <person name="Andreopoulos B."/>
            <person name="Lipzen A."/>
            <person name="Chen C."/>
            <person name="Yanf M."/>
            <person name="Daum C."/>
            <person name="Ng V."/>
            <person name="Clum A."/>
            <person name="Ohm R."/>
            <person name="Martin F."/>
            <person name="Silar P."/>
            <person name="Natvig D."/>
            <person name="Lalanne C."/>
            <person name="Gautier V."/>
            <person name="Ament-Velasquez S.L."/>
            <person name="Kruys A."/>
            <person name="Hutchinson M.I."/>
            <person name="Powell A.J."/>
            <person name="Barry K."/>
            <person name="Miller A.N."/>
            <person name="Grigoriev I.V."/>
            <person name="Debuchy R."/>
            <person name="Gladieux P."/>
            <person name="Thoren M.H."/>
            <person name="Johannesson H."/>
        </authorList>
    </citation>
    <scope>NUCLEOTIDE SEQUENCE</scope>
    <source>
        <strain evidence="1">CBS 990.96</strain>
    </source>
</reference>
<dbReference type="AlphaFoldDB" id="A0AAN7BR08"/>
<gene>
    <name evidence="1" type="ORF">QBC38DRAFT_525213</name>
</gene>
<organism evidence="1 2">
    <name type="scientific">Podospora fimiseda</name>
    <dbReference type="NCBI Taxonomy" id="252190"/>
    <lineage>
        <taxon>Eukaryota</taxon>
        <taxon>Fungi</taxon>
        <taxon>Dikarya</taxon>
        <taxon>Ascomycota</taxon>
        <taxon>Pezizomycotina</taxon>
        <taxon>Sordariomycetes</taxon>
        <taxon>Sordariomycetidae</taxon>
        <taxon>Sordariales</taxon>
        <taxon>Podosporaceae</taxon>
        <taxon>Podospora</taxon>
    </lineage>
</organism>
<name>A0AAN7BR08_9PEZI</name>
<sequence>TRHQIPKAGLGHRAIQVLPSLPTKDGTPPPHSPRTKKRHLTHPVINLNLWSACPLCRASNCGTMVHHFQPISILQNADSRRGTDSWVLKTMVDVWAPEGLVVDESCIAGCRQWTCILLSARTSFPPRFSSFARKLTLQGCGADSNLPSFGETFKNKEVICLVQMDQRRKLLEQLAPGVAANQTVPGSRVPPRQKPGCHGVGVIPDLFLRKREP</sequence>
<proteinExistence type="predicted"/>
<evidence type="ECO:0000313" key="2">
    <source>
        <dbReference type="Proteomes" id="UP001301958"/>
    </source>
</evidence>